<reference evidence="3" key="1">
    <citation type="journal article" date="2022" name="Microb. Genom.">
        <title>A global pangenome for the wheat fungal pathogen Pyrenophora tritici-repentis and prediction of effector protein structural homology.</title>
        <authorList>
            <person name="Moolhuijzen P.M."/>
            <person name="See P.T."/>
            <person name="Shi G."/>
            <person name="Powell H.R."/>
            <person name="Cockram J."/>
            <person name="Jorgensen L.N."/>
            <person name="Benslimane H."/>
            <person name="Strelkov S.E."/>
            <person name="Turner J."/>
            <person name="Liu Z."/>
            <person name="Moffat C.S."/>
        </authorList>
    </citation>
    <scope>NUCLEOTIDE SEQUENCE [LARGE SCALE GENOMIC DNA]</scope>
</reference>
<dbReference type="EMBL" id="NRDI02000031">
    <property type="protein sequence ID" value="KAI1507913.1"/>
    <property type="molecule type" value="Genomic_DNA"/>
</dbReference>
<organism evidence="2 3">
    <name type="scientific">Pyrenophora tritici-repentis</name>
    <dbReference type="NCBI Taxonomy" id="45151"/>
    <lineage>
        <taxon>Eukaryota</taxon>
        <taxon>Fungi</taxon>
        <taxon>Dikarya</taxon>
        <taxon>Ascomycota</taxon>
        <taxon>Pezizomycotina</taxon>
        <taxon>Dothideomycetes</taxon>
        <taxon>Pleosporomycetidae</taxon>
        <taxon>Pleosporales</taxon>
        <taxon>Pleosporineae</taxon>
        <taxon>Pleosporaceae</taxon>
        <taxon>Pyrenophora</taxon>
    </lineage>
</organism>
<feature type="region of interest" description="Disordered" evidence="1">
    <location>
        <begin position="38"/>
        <end position="61"/>
    </location>
</feature>
<gene>
    <name evidence="2" type="ORF">Ptr86124_013167</name>
</gene>
<protein>
    <submittedName>
        <fullName evidence="2">Uncharacterized protein</fullName>
    </submittedName>
</protein>
<dbReference type="Proteomes" id="UP000249757">
    <property type="component" value="Unassembled WGS sequence"/>
</dbReference>
<proteinExistence type="predicted"/>
<evidence type="ECO:0000256" key="1">
    <source>
        <dbReference type="SAM" id="MobiDB-lite"/>
    </source>
</evidence>
<accession>A0A922SVS9</accession>
<name>A0A922SVS9_9PLEO</name>
<keyword evidence="3" id="KW-1185">Reference proteome</keyword>
<evidence type="ECO:0000313" key="3">
    <source>
        <dbReference type="Proteomes" id="UP000249757"/>
    </source>
</evidence>
<sequence length="99" mass="11194">MARWSLGASSCALKQYRDWTKRAQDSINKVFKQYVASEPHDDEQLSAPSRRKLPGNSDGSDLYSQTMAVDLMYLTGSKSHKRFKRASQLDVSAYTRCVA</sequence>
<comment type="caution">
    <text evidence="2">The sequence shown here is derived from an EMBL/GenBank/DDBJ whole genome shotgun (WGS) entry which is preliminary data.</text>
</comment>
<evidence type="ECO:0000313" key="2">
    <source>
        <dbReference type="EMBL" id="KAI1507913.1"/>
    </source>
</evidence>
<dbReference type="AlphaFoldDB" id="A0A922SVS9"/>